<dbReference type="RefSeq" id="WP_145354507.1">
    <property type="nucleotide sequence ID" value="NZ_CP036262.1"/>
</dbReference>
<dbReference type="SUPFAM" id="SSF53756">
    <property type="entry name" value="UDP-Glycosyltransferase/glycogen phosphorylase"/>
    <property type="match status" value="1"/>
</dbReference>
<dbReference type="PANTHER" id="PTHR45947:SF3">
    <property type="entry name" value="SULFOQUINOVOSYL TRANSFERASE SQD2"/>
    <property type="match status" value="1"/>
</dbReference>
<dbReference type="Pfam" id="PF13439">
    <property type="entry name" value="Glyco_transf_4"/>
    <property type="match status" value="1"/>
</dbReference>
<name>A0A517MN92_9BACT</name>
<dbReference type="OrthoDB" id="73743at2"/>
<accession>A0A517MN92</accession>
<dbReference type="PANTHER" id="PTHR45947">
    <property type="entry name" value="SULFOQUINOVOSYL TRANSFERASE SQD2"/>
    <property type="match status" value="1"/>
</dbReference>
<dbReference type="KEGG" id="rml:FF011L_51570"/>
<dbReference type="AlphaFoldDB" id="A0A517MN92"/>
<feature type="domain" description="Glycosyl transferase family 1" evidence="1">
    <location>
        <begin position="179"/>
        <end position="341"/>
    </location>
</feature>
<gene>
    <name evidence="3" type="primary">pimB_4</name>
    <name evidence="3" type="ORF">FF011L_51570</name>
</gene>
<dbReference type="Gene3D" id="3.40.50.2000">
    <property type="entry name" value="Glycogen Phosphorylase B"/>
    <property type="match status" value="2"/>
</dbReference>
<keyword evidence="3" id="KW-0808">Transferase</keyword>
<evidence type="ECO:0000313" key="3">
    <source>
        <dbReference type="EMBL" id="QDS96349.1"/>
    </source>
</evidence>
<dbReference type="Proteomes" id="UP000320672">
    <property type="component" value="Chromosome"/>
</dbReference>
<proteinExistence type="predicted"/>
<sequence>MNIVIIQPSVGAVSETFIAAHAEHLREVTGVVHFLNGRPALDGKVALSQRLVPRGWRKIKRVVQRAPWTKEIEDGVVRGIQNGRADVVLAEYGSVAAKVTSACHRLSVPLVTHFHGYDASSTEFDANFYKGVFSESAVVIAVSWAMHERLLELGCPQEKLIYSPYGVDPTKFSRAAPGDAPPHLLAVGRFVEKKAPYLTLLAFSRAKQQVADAQLTFIGDGPLLPVCQRLVQAMGLQSSVRFLGAQSHNVVQREMHSVRAFVQHSVVASNGDSEGTPVAVLEAGMSGLPVVATRHAGIPDVVVDNETGLLCDEGDVDQMAESMERVLSDPELAGRLGRQARVRVAGRFTMHQSIARLQRVLEAAANGEDLVEVQDEIAGTFLSDASV</sequence>
<evidence type="ECO:0000259" key="1">
    <source>
        <dbReference type="Pfam" id="PF00534"/>
    </source>
</evidence>
<dbReference type="GO" id="GO:0016757">
    <property type="term" value="F:glycosyltransferase activity"/>
    <property type="evidence" value="ECO:0007669"/>
    <property type="project" value="UniProtKB-KW"/>
</dbReference>
<protein>
    <submittedName>
        <fullName evidence="3">GDP-mannose-dependent alpha-(1-6)-phosphatidylinositol monomannoside mannosyltransferase</fullName>
    </submittedName>
</protein>
<evidence type="ECO:0000313" key="4">
    <source>
        <dbReference type="Proteomes" id="UP000320672"/>
    </source>
</evidence>
<keyword evidence="3" id="KW-0328">Glycosyltransferase</keyword>
<dbReference type="InterPro" id="IPR028098">
    <property type="entry name" value="Glyco_trans_4-like_N"/>
</dbReference>
<feature type="domain" description="Glycosyltransferase subfamily 4-like N-terminal" evidence="2">
    <location>
        <begin position="15"/>
        <end position="170"/>
    </location>
</feature>
<dbReference type="InterPro" id="IPR001296">
    <property type="entry name" value="Glyco_trans_1"/>
</dbReference>
<evidence type="ECO:0000259" key="2">
    <source>
        <dbReference type="Pfam" id="PF13439"/>
    </source>
</evidence>
<dbReference type="Pfam" id="PF00534">
    <property type="entry name" value="Glycos_transf_1"/>
    <property type="match status" value="1"/>
</dbReference>
<keyword evidence="4" id="KW-1185">Reference proteome</keyword>
<reference evidence="3 4" key="1">
    <citation type="submission" date="2019-02" db="EMBL/GenBank/DDBJ databases">
        <title>Deep-cultivation of Planctomycetes and their phenomic and genomic characterization uncovers novel biology.</title>
        <authorList>
            <person name="Wiegand S."/>
            <person name="Jogler M."/>
            <person name="Boedeker C."/>
            <person name="Pinto D."/>
            <person name="Vollmers J."/>
            <person name="Rivas-Marin E."/>
            <person name="Kohn T."/>
            <person name="Peeters S.H."/>
            <person name="Heuer A."/>
            <person name="Rast P."/>
            <person name="Oberbeckmann S."/>
            <person name="Bunk B."/>
            <person name="Jeske O."/>
            <person name="Meyerdierks A."/>
            <person name="Storesund J.E."/>
            <person name="Kallscheuer N."/>
            <person name="Luecker S."/>
            <person name="Lage O.M."/>
            <person name="Pohl T."/>
            <person name="Merkel B.J."/>
            <person name="Hornburger P."/>
            <person name="Mueller R.-W."/>
            <person name="Bruemmer F."/>
            <person name="Labrenz M."/>
            <person name="Spormann A.M."/>
            <person name="Op den Camp H."/>
            <person name="Overmann J."/>
            <person name="Amann R."/>
            <person name="Jetten M.S.M."/>
            <person name="Mascher T."/>
            <person name="Medema M.H."/>
            <person name="Devos D.P."/>
            <person name="Kaster A.-K."/>
            <person name="Ovreas L."/>
            <person name="Rohde M."/>
            <person name="Galperin M.Y."/>
            <person name="Jogler C."/>
        </authorList>
    </citation>
    <scope>NUCLEOTIDE SEQUENCE [LARGE SCALE GENOMIC DNA]</scope>
    <source>
        <strain evidence="3 4">FF011L</strain>
    </source>
</reference>
<organism evidence="3 4">
    <name type="scientific">Roseimaritima multifibrata</name>
    <dbReference type="NCBI Taxonomy" id="1930274"/>
    <lineage>
        <taxon>Bacteria</taxon>
        <taxon>Pseudomonadati</taxon>
        <taxon>Planctomycetota</taxon>
        <taxon>Planctomycetia</taxon>
        <taxon>Pirellulales</taxon>
        <taxon>Pirellulaceae</taxon>
        <taxon>Roseimaritima</taxon>
    </lineage>
</organism>
<dbReference type="EMBL" id="CP036262">
    <property type="protein sequence ID" value="QDS96349.1"/>
    <property type="molecule type" value="Genomic_DNA"/>
</dbReference>
<dbReference type="InterPro" id="IPR050194">
    <property type="entry name" value="Glycosyltransferase_grp1"/>
</dbReference>